<keyword evidence="3 5" id="KW-0418">Kinase</keyword>
<dbReference type="Gene3D" id="3.40.1190.20">
    <property type="match status" value="1"/>
</dbReference>
<dbReference type="InterPro" id="IPR050306">
    <property type="entry name" value="PfkB_Carbo_kinase"/>
</dbReference>
<evidence type="ECO:0000313" key="5">
    <source>
        <dbReference type="EMBL" id="TDW26449.1"/>
    </source>
</evidence>
<evidence type="ECO:0000313" key="6">
    <source>
        <dbReference type="Proteomes" id="UP000294743"/>
    </source>
</evidence>
<dbReference type="PANTHER" id="PTHR43085">
    <property type="entry name" value="HEXOKINASE FAMILY MEMBER"/>
    <property type="match status" value="1"/>
</dbReference>
<dbReference type="InterPro" id="IPR011611">
    <property type="entry name" value="PfkB_dom"/>
</dbReference>
<evidence type="ECO:0000256" key="2">
    <source>
        <dbReference type="ARBA" id="ARBA00022679"/>
    </source>
</evidence>
<dbReference type="PROSITE" id="PS00584">
    <property type="entry name" value="PFKB_KINASES_2"/>
    <property type="match status" value="1"/>
</dbReference>
<proteinExistence type="inferred from homology"/>
<organism evidence="5 6">
    <name type="scientific">Breznakia blatticola</name>
    <dbReference type="NCBI Taxonomy" id="1754012"/>
    <lineage>
        <taxon>Bacteria</taxon>
        <taxon>Bacillati</taxon>
        <taxon>Bacillota</taxon>
        <taxon>Erysipelotrichia</taxon>
        <taxon>Erysipelotrichales</taxon>
        <taxon>Erysipelotrichaceae</taxon>
        <taxon>Breznakia</taxon>
    </lineage>
</organism>
<evidence type="ECO:0000256" key="1">
    <source>
        <dbReference type="ARBA" id="ARBA00010688"/>
    </source>
</evidence>
<evidence type="ECO:0000256" key="3">
    <source>
        <dbReference type="ARBA" id="ARBA00022777"/>
    </source>
</evidence>
<sequence length="202" mass="22627">MTNKTLEDCGVVHFCSVSLVDSEMKDAHTYVIKKAIQQNILVSFDPNLRFSLWDDLVALKNVVHEYLQYADIVKISQDELEFLFDEMKIEEIKQLLFAYRCKLLIITGGEEGASIYRKNTCITSKGVKVTAVDTTGAGDSFIGAFLYKLLEANVENIEVVDDLLLKEFADFANLYAAYTVTQKGALSVLATQAQLDTFSQNL</sequence>
<dbReference type="Pfam" id="PF00294">
    <property type="entry name" value="PfkB"/>
    <property type="match status" value="1"/>
</dbReference>
<keyword evidence="6" id="KW-1185">Reference proteome</keyword>
<protein>
    <submittedName>
        <fullName evidence="5">PfkB family carbohydrate kinase</fullName>
    </submittedName>
</protein>
<dbReference type="Proteomes" id="UP000294743">
    <property type="component" value="Unassembled WGS sequence"/>
</dbReference>
<reference evidence="5 6" key="1">
    <citation type="submission" date="2019-03" db="EMBL/GenBank/DDBJ databases">
        <title>Genomic Encyclopedia of Type Strains, Phase IV (KMG-IV): sequencing the most valuable type-strain genomes for metagenomic binning, comparative biology and taxonomic classification.</title>
        <authorList>
            <person name="Goeker M."/>
        </authorList>
    </citation>
    <scope>NUCLEOTIDE SEQUENCE [LARGE SCALE GENOMIC DNA]</scope>
    <source>
        <strain evidence="5 6">DSM 28867</strain>
    </source>
</reference>
<gene>
    <name evidence="5" type="ORF">EDD63_101165</name>
</gene>
<comment type="caution">
    <text evidence="5">The sequence shown here is derived from an EMBL/GenBank/DDBJ whole genome shotgun (WGS) entry which is preliminary data.</text>
</comment>
<name>A0A4R8A7I7_9FIRM</name>
<evidence type="ECO:0000259" key="4">
    <source>
        <dbReference type="Pfam" id="PF00294"/>
    </source>
</evidence>
<dbReference type="SUPFAM" id="SSF53613">
    <property type="entry name" value="Ribokinase-like"/>
    <property type="match status" value="1"/>
</dbReference>
<feature type="domain" description="Carbohydrate kinase PfkB" evidence="4">
    <location>
        <begin position="6"/>
        <end position="187"/>
    </location>
</feature>
<dbReference type="PANTHER" id="PTHR43085:SF54">
    <property type="entry name" value="PUTATIVE-RELATED"/>
    <property type="match status" value="1"/>
</dbReference>
<dbReference type="InterPro" id="IPR029056">
    <property type="entry name" value="Ribokinase-like"/>
</dbReference>
<dbReference type="GO" id="GO:0016301">
    <property type="term" value="F:kinase activity"/>
    <property type="evidence" value="ECO:0007669"/>
    <property type="project" value="UniProtKB-KW"/>
</dbReference>
<dbReference type="RefSeq" id="WP_166667493.1">
    <property type="nucleotide sequence ID" value="NZ_SODD01000001.1"/>
</dbReference>
<accession>A0A4R8A7I7</accession>
<dbReference type="InterPro" id="IPR002173">
    <property type="entry name" value="Carboh/pur_kinase_PfkB_CS"/>
</dbReference>
<dbReference type="AlphaFoldDB" id="A0A4R8A7I7"/>
<comment type="similarity">
    <text evidence="1">Belongs to the carbohydrate kinase PfkB family.</text>
</comment>
<dbReference type="EMBL" id="SODD01000001">
    <property type="protein sequence ID" value="TDW26449.1"/>
    <property type="molecule type" value="Genomic_DNA"/>
</dbReference>
<keyword evidence="2" id="KW-0808">Transferase</keyword>